<accession>A0AB34DH23</accession>
<dbReference type="Gene3D" id="3.90.550.10">
    <property type="entry name" value="Spore Coat Polysaccharide Biosynthesis Protein SpsA, Chain A"/>
    <property type="match status" value="1"/>
</dbReference>
<name>A0AB34DH23_9HYPH</name>
<protein>
    <submittedName>
        <fullName evidence="1">NTP transferase domain-containing protein</fullName>
    </submittedName>
</protein>
<dbReference type="AlphaFoldDB" id="A0AB34DH23"/>
<dbReference type="Proteomes" id="UP000435957">
    <property type="component" value="Unassembled WGS sequence"/>
</dbReference>
<dbReference type="InterPro" id="IPR029044">
    <property type="entry name" value="Nucleotide-diphossugar_trans"/>
</dbReference>
<evidence type="ECO:0000313" key="1">
    <source>
        <dbReference type="EMBL" id="KAB2702073.1"/>
    </source>
</evidence>
<reference evidence="1 2" key="1">
    <citation type="submission" date="2019-09" db="EMBL/GenBank/DDBJ databases">
        <title>Taxonomic organization of the family Brucellaceae based on a phylogenomic approach.</title>
        <authorList>
            <person name="Leclercq S."/>
            <person name="Cloeckaert A."/>
            <person name="Zygmunt M.S."/>
        </authorList>
    </citation>
    <scope>NUCLEOTIDE SEQUENCE [LARGE SCALE GENOMIC DNA]</scope>
    <source>
        <strain evidence="1 2">LUP23</strain>
    </source>
</reference>
<dbReference type="GO" id="GO:0016740">
    <property type="term" value="F:transferase activity"/>
    <property type="evidence" value="ECO:0007669"/>
    <property type="project" value="UniProtKB-KW"/>
</dbReference>
<keyword evidence="1" id="KW-0808">Transferase</keyword>
<sequence>MSDPVAMIMPMAGRGSRFAAEGETLPKPLIELHERPFFYWATRGIVDVLPEAQLIYVVLHEHVEHFSIDKAVIERFPQAIVHIVPQLTSGALETALLGLQDVASQAHVIINDCDHAFVYPQIKAACSALSNGADGFLSHFHSTAPHFSYAQYDSAGWLLQTAEKKVISDRAIAGIYGFKNREILETAAKIYQEDCPYPELFISGVYNTMVAATKKVQGFDLLRHVAFGTPEEFRTAVGQLPELYGS</sequence>
<evidence type="ECO:0000313" key="2">
    <source>
        <dbReference type="Proteomes" id="UP000435957"/>
    </source>
</evidence>
<dbReference type="RefSeq" id="WP_094513239.1">
    <property type="nucleotide sequence ID" value="NZ_JBHEEP010000024.1"/>
</dbReference>
<dbReference type="SUPFAM" id="SSF53448">
    <property type="entry name" value="Nucleotide-diphospho-sugar transferases"/>
    <property type="match status" value="1"/>
</dbReference>
<keyword evidence="2" id="KW-1185">Reference proteome</keyword>
<proteinExistence type="predicted"/>
<gene>
    <name evidence="1" type="ORF">F9L03_19875</name>
</gene>
<organism evidence="1 2">
    <name type="scientific">Brucella lupini</name>
    <dbReference type="NCBI Taxonomy" id="255457"/>
    <lineage>
        <taxon>Bacteria</taxon>
        <taxon>Pseudomonadati</taxon>
        <taxon>Pseudomonadota</taxon>
        <taxon>Alphaproteobacteria</taxon>
        <taxon>Hyphomicrobiales</taxon>
        <taxon>Brucellaceae</taxon>
        <taxon>Brucella/Ochrobactrum group</taxon>
        <taxon>Brucella</taxon>
    </lineage>
</organism>
<dbReference type="EMBL" id="WBWF01000018">
    <property type="protein sequence ID" value="KAB2702073.1"/>
    <property type="molecule type" value="Genomic_DNA"/>
</dbReference>
<comment type="caution">
    <text evidence="1">The sequence shown here is derived from an EMBL/GenBank/DDBJ whole genome shotgun (WGS) entry which is preliminary data.</text>
</comment>